<feature type="chain" id="PRO_5043526207" description="DUF1080 domain-containing protein" evidence="1">
    <location>
        <begin position="23"/>
        <end position="105"/>
    </location>
</feature>
<evidence type="ECO:0000256" key="1">
    <source>
        <dbReference type="SAM" id="SignalP"/>
    </source>
</evidence>
<feature type="signal peptide" evidence="1">
    <location>
        <begin position="1"/>
        <end position="22"/>
    </location>
</feature>
<dbReference type="EMBL" id="CP157199">
    <property type="protein sequence ID" value="XBG61624.1"/>
    <property type="molecule type" value="Genomic_DNA"/>
</dbReference>
<keyword evidence="1" id="KW-0732">Signal</keyword>
<evidence type="ECO:0000313" key="2">
    <source>
        <dbReference type="EMBL" id="XBG61624.1"/>
    </source>
</evidence>
<protein>
    <recommendedName>
        <fullName evidence="3">DUF1080 domain-containing protein</fullName>
    </recommendedName>
</protein>
<accession>A0AAU7BTF5</accession>
<evidence type="ECO:0008006" key="3">
    <source>
        <dbReference type="Google" id="ProtNLM"/>
    </source>
</evidence>
<proteinExistence type="predicted"/>
<dbReference type="RefSeq" id="WP_347924301.1">
    <property type="nucleotide sequence ID" value="NZ_CP157199.1"/>
</dbReference>
<sequence>MKKSTLLYILLLFISVSSVTQNAFKTKSLKTIDQVSFMKGNWKGDGWMMIKKERKKFTQNETISSRIDNKILIIDGIGYGINKGQETKKVIHNAFGVISYNEEKE</sequence>
<organism evidence="2">
    <name type="scientific">Pontimicrobium sp. SW4</name>
    <dbReference type="NCBI Taxonomy" id="3153519"/>
    <lineage>
        <taxon>Bacteria</taxon>
        <taxon>Pseudomonadati</taxon>
        <taxon>Bacteroidota</taxon>
        <taxon>Flavobacteriia</taxon>
        <taxon>Flavobacteriales</taxon>
        <taxon>Flavobacteriaceae</taxon>
        <taxon>Pontimicrobium</taxon>
    </lineage>
</organism>
<gene>
    <name evidence="2" type="ORF">ABGB03_01655</name>
</gene>
<name>A0AAU7BTF5_9FLAO</name>
<reference evidence="2" key="1">
    <citation type="submission" date="2024-05" db="EMBL/GenBank/DDBJ databases">
        <title>Pontimicrobium maritimus sp. nov., isolated form sea water.</title>
        <authorList>
            <person name="Muhammad N."/>
            <person name="Vuong T.Q."/>
            <person name="Han H.L."/>
            <person name="Kim S.-G."/>
        </authorList>
    </citation>
    <scope>NUCLEOTIDE SEQUENCE</scope>
    <source>
        <strain evidence="2">SW4</strain>
    </source>
</reference>
<dbReference type="AlphaFoldDB" id="A0AAU7BTF5"/>